<gene>
    <name evidence="1" type="ORF">EV696_101130</name>
</gene>
<organism evidence="1 2">
    <name type="scientific">Permianibacter aggregans</name>
    <dbReference type="NCBI Taxonomy" id="1510150"/>
    <lineage>
        <taxon>Bacteria</taxon>
        <taxon>Pseudomonadati</taxon>
        <taxon>Pseudomonadota</taxon>
        <taxon>Gammaproteobacteria</taxon>
        <taxon>Pseudomonadales</taxon>
        <taxon>Pseudomonadaceae</taxon>
        <taxon>Permianibacter</taxon>
    </lineage>
</organism>
<sequence length="269" mass="30683">MLREFWQWCRAEASPVARRMGHLSEAIALEARARRQQNQWAEHLNLTRQAILQQANAIHAEGNALIFGSGGLLDIPLAELCAHFRRVYLVDIVHLPATRKQVRQFANAELIEQDVTGLLEALMQCDPDMDEASFERWFRCQPLPVEFPPGVVFAASVNLLSQLPVKPVQWLQNLHPGFSEAVLNRFAWHLMEQHLKLLRSLQVPVCLICDDELATFSESGQCLERIHLLDYLGLNQQVCQRWSWNLAPAGELPDRQQAIHQVAAIRLSH</sequence>
<dbReference type="OrthoDB" id="5449792at2"/>
<dbReference type="Proteomes" id="UP000295375">
    <property type="component" value="Unassembled WGS sequence"/>
</dbReference>
<protein>
    <submittedName>
        <fullName evidence="1">Uncharacterized protein</fullName>
    </submittedName>
</protein>
<accession>A0A4R6UV01</accession>
<evidence type="ECO:0000313" key="2">
    <source>
        <dbReference type="Proteomes" id="UP000295375"/>
    </source>
</evidence>
<keyword evidence="2" id="KW-1185">Reference proteome</keyword>
<dbReference type="RefSeq" id="WP_133587013.1">
    <property type="nucleotide sequence ID" value="NZ_CP037953.1"/>
</dbReference>
<name>A0A4R6UV01_9GAMM</name>
<reference evidence="1 2" key="1">
    <citation type="submission" date="2019-03" db="EMBL/GenBank/DDBJ databases">
        <title>Genomic Encyclopedia of Type Strains, Phase IV (KMG-IV): sequencing the most valuable type-strain genomes for metagenomic binning, comparative biology and taxonomic classification.</title>
        <authorList>
            <person name="Goeker M."/>
        </authorList>
    </citation>
    <scope>NUCLEOTIDE SEQUENCE [LARGE SCALE GENOMIC DNA]</scope>
    <source>
        <strain evidence="1 2">DSM 103792</strain>
    </source>
</reference>
<dbReference type="AlphaFoldDB" id="A0A4R6UV01"/>
<proteinExistence type="predicted"/>
<dbReference type="EMBL" id="SNYM01000001">
    <property type="protein sequence ID" value="TDQ51160.1"/>
    <property type="molecule type" value="Genomic_DNA"/>
</dbReference>
<comment type="caution">
    <text evidence="1">The sequence shown here is derived from an EMBL/GenBank/DDBJ whole genome shotgun (WGS) entry which is preliminary data.</text>
</comment>
<evidence type="ECO:0000313" key="1">
    <source>
        <dbReference type="EMBL" id="TDQ51160.1"/>
    </source>
</evidence>